<evidence type="ECO:0000256" key="1">
    <source>
        <dbReference type="SAM" id="MobiDB-lite"/>
    </source>
</evidence>
<evidence type="ECO:0000313" key="2">
    <source>
        <dbReference type="EMBL" id="EIM24640.1"/>
    </source>
</evidence>
<feature type="compositionally biased region" description="Pro residues" evidence="1">
    <location>
        <begin position="180"/>
        <end position="189"/>
    </location>
</feature>
<feature type="compositionally biased region" description="Polar residues" evidence="1">
    <location>
        <begin position="205"/>
        <end position="216"/>
    </location>
</feature>
<proteinExistence type="predicted"/>
<accession>I4YKZ8</accession>
<feature type="compositionally biased region" description="Basic residues" evidence="1">
    <location>
        <begin position="219"/>
        <end position="228"/>
    </location>
</feature>
<dbReference type="HOGENOM" id="CLU_1213706_0_0_5"/>
<feature type="compositionally biased region" description="Basic and acidic residues" evidence="1">
    <location>
        <begin position="1"/>
        <end position="19"/>
    </location>
</feature>
<dbReference type="EMBL" id="JH660647">
    <property type="protein sequence ID" value="EIM24640.1"/>
    <property type="molecule type" value="Genomic_DNA"/>
</dbReference>
<feature type="region of interest" description="Disordered" evidence="1">
    <location>
        <begin position="1"/>
        <end position="20"/>
    </location>
</feature>
<keyword evidence="3" id="KW-1185">Reference proteome</keyword>
<feature type="region of interest" description="Disordered" evidence="1">
    <location>
        <begin position="129"/>
        <end position="161"/>
    </location>
</feature>
<reference evidence="2 3" key="1">
    <citation type="submission" date="2012-02" db="EMBL/GenBank/DDBJ databases">
        <title>Improved High-Quality Draft sequence of Microvirga sp. WSM3557.</title>
        <authorList>
            <consortium name="US DOE Joint Genome Institute"/>
            <person name="Lucas S."/>
            <person name="Han J."/>
            <person name="Lapidus A."/>
            <person name="Cheng J.-F."/>
            <person name="Goodwin L."/>
            <person name="Pitluck S."/>
            <person name="Peters L."/>
            <person name="Zhang X."/>
            <person name="Detter J.C."/>
            <person name="Han C."/>
            <person name="Tapia R."/>
            <person name="Land M."/>
            <person name="Hauser L."/>
            <person name="Kyrpides N."/>
            <person name="Ivanova N."/>
            <person name="Pagani I."/>
            <person name="Brau L."/>
            <person name="Yates R."/>
            <person name="O'Hara G."/>
            <person name="Rui T."/>
            <person name="Howieson J."/>
            <person name="Reeve W."/>
            <person name="Woyke T."/>
        </authorList>
    </citation>
    <scope>NUCLEOTIDE SEQUENCE [LARGE SCALE GENOMIC DNA]</scope>
    <source>
        <strain evidence="2 3">WSM3557</strain>
    </source>
</reference>
<dbReference type="AlphaFoldDB" id="I4YKZ8"/>
<dbReference type="Proteomes" id="UP000003947">
    <property type="component" value="Unassembled WGS sequence"/>
</dbReference>
<protein>
    <submittedName>
        <fullName evidence="2">Uncharacterized protein</fullName>
    </submittedName>
</protein>
<name>I4YKZ8_9HYPH</name>
<feature type="compositionally biased region" description="Basic residues" evidence="1">
    <location>
        <begin position="129"/>
        <end position="140"/>
    </location>
</feature>
<feature type="compositionally biased region" description="Basic residues" evidence="1">
    <location>
        <begin position="190"/>
        <end position="201"/>
    </location>
</feature>
<organism evidence="2 3">
    <name type="scientific">Microvirga lotononidis</name>
    <dbReference type="NCBI Taxonomy" id="864069"/>
    <lineage>
        <taxon>Bacteria</taxon>
        <taxon>Pseudomonadati</taxon>
        <taxon>Pseudomonadota</taxon>
        <taxon>Alphaproteobacteria</taxon>
        <taxon>Hyphomicrobiales</taxon>
        <taxon>Methylobacteriaceae</taxon>
        <taxon>Microvirga</taxon>
    </lineage>
</organism>
<dbReference type="STRING" id="864069.MicloDRAFT_00053550"/>
<evidence type="ECO:0000313" key="3">
    <source>
        <dbReference type="Proteomes" id="UP000003947"/>
    </source>
</evidence>
<gene>
    <name evidence="2" type="ORF">MicloDRAFT_00053550</name>
</gene>
<sequence>MRRASPDRDGRHKAGHDAGGRSGVQLFIEITPSRVHLKDQVRLPNPWPTLDRCLALNGICNARIAFVINEPINPVTPSMIAAVSGFMLPYTPREIIGNTHIESATGSACEDIDVIHFHKLKLSYFLERHKRSSSPPRHGRPCAGHPDAEERRAFPIGITGTRPVMTSRVGLRRWITVTPDHPPTAPRHAPPTRRRVHRRGPSPRNPSVESYRPSGTRSGPRHARGRRR</sequence>
<feature type="region of interest" description="Disordered" evidence="1">
    <location>
        <begin position="176"/>
        <end position="228"/>
    </location>
</feature>